<feature type="repeat" description="ANK" evidence="3">
    <location>
        <begin position="1591"/>
        <end position="1623"/>
    </location>
</feature>
<dbReference type="Proteomes" id="UP000801492">
    <property type="component" value="Unassembled WGS sequence"/>
</dbReference>
<feature type="repeat" description="ANK" evidence="3">
    <location>
        <begin position="1624"/>
        <end position="1656"/>
    </location>
</feature>
<feature type="repeat" description="ANK" evidence="3">
    <location>
        <begin position="1238"/>
        <end position="1273"/>
    </location>
</feature>
<dbReference type="OrthoDB" id="8194444at2759"/>
<keyword evidence="1" id="KW-0677">Repeat</keyword>
<evidence type="ECO:0000256" key="3">
    <source>
        <dbReference type="PROSITE-ProRule" id="PRU00023"/>
    </source>
</evidence>
<proteinExistence type="predicted"/>
<dbReference type="Pfam" id="PF12796">
    <property type="entry name" value="Ank_2"/>
    <property type="match status" value="7"/>
</dbReference>
<evidence type="ECO:0000313" key="6">
    <source>
        <dbReference type="Proteomes" id="UP000801492"/>
    </source>
</evidence>
<dbReference type="InterPro" id="IPR027417">
    <property type="entry name" value="P-loop_NTPase"/>
</dbReference>
<feature type="repeat" description="ANK" evidence="3">
    <location>
        <begin position="1205"/>
        <end position="1237"/>
    </location>
</feature>
<protein>
    <recommendedName>
        <fullName evidence="7">Ankyrin repeat protein</fullName>
    </recommendedName>
</protein>
<feature type="repeat" description="ANK" evidence="3">
    <location>
        <begin position="1274"/>
        <end position="1306"/>
    </location>
</feature>
<feature type="repeat" description="ANK" evidence="3">
    <location>
        <begin position="1426"/>
        <end position="1458"/>
    </location>
</feature>
<feature type="repeat" description="ANK" evidence="3">
    <location>
        <begin position="1558"/>
        <end position="1590"/>
    </location>
</feature>
<dbReference type="SUPFAM" id="SSF48403">
    <property type="entry name" value="Ankyrin repeat"/>
    <property type="match status" value="4"/>
</dbReference>
<feature type="repeat" description="ANK" evidence="3">
    <location>
        <begin position="1855"/>
        <end position="1887"/>
    </location>
</feature>
<reference evidence="5" key="1">
    <citation type="submission" date="2019-08" db="EMBL/GenBank/DDBJ databases">
        <title>The genome of the North American firefly Photinus pyralis.</title>
        <authorList>
            <consortium name="Photinus pyralis genome working group"/>
            <person name="Fallon T.R."/>
            <person name="Sander Lower S.E."/>
            <person name="Weng J.-K."/>
        </authorList>
    </citation>
    <scope>NUCLEOTIDE SEQUENCE</scope>
    <source>
        <strain evidence="5">TRF0915ILg1</strain>
        <tissue evidence="5">Whole body</tissue>
    </source>
</reference>
<dbReference type="InterPro" id="IPR051165">
    <property type="entry name" value="Multifunctional_ANK_Repeat"/>
</dbReference>
<keyword evidence="6" id="KW-1185">Reference proteome</keyword>
<feature type="region of interest" description="Disordered" evidence="4">
    <location>
        <begin position="2045"/>
        <end position="2064"/>
    </location>
</feature>
<evidence type="ECO:0000256" key="1">
    <source>
        <dbReference type="ARBA" id="ARBA00022737"/>
    </source>
</evidence>
<feature type="repeat" description="ANK" evidence="3">
    <location>
        <begin position="1352"/>
        <end position="1384"/>
    </location>
</feature>
<feature type="repeat" description="ANK" evidence="3">
    <location>
        <begin position="1789"/>
        <end position="1821"/>
    </location>
</feature>
<feature type="repeat" description="ANK" evidence="3">
    <location>
        <begin position="1822"/>
        <end position="1854"/>
    </location>
</feature>
<comment type="caution">
    <text evidence="5">The sequence shown here is derived from an EMBL/GenBank/DDBJ whole genome shotgun (WGS) entry which is preliminary data.</text>
</comment>
<dbReference type="PROSITE" id="PS50088">
    <property type="entry name" value="ANK_REPEAT"/>
    <property type="match status" value="24"/>
</dbReference>
<feature type="repeat" description="ANK" evidence="3">
    <location>
        <begin position="1657"/>
        <end position="1689"/>
    </location>
</feature>
<feature type="repeat" description="ANK" evidence="3">
    <location>
        <begin position="1459"/>
        <end position="1491"/>
    </location>
</feature>
<dbReference type="SMART" id="SM00248">
    <property type="entry name" value="ANK"/>
    <property type="match status" value="29"/>
</dbReference>
<gene>
    <name evidence="5" type="ORF">ILUMI_23894</name>
</gene>
<feature type="repeat" description="ANK" evidence="3">
    <location>
        <begin position="1492"/>
        <end position="1524"/>
    </location>
</feature>
<feature type="repeat" description="ANK" evidence="3">
    <location>
        <begin position="1888"/>
        <end position="1920"/>
    </location>
</feature>
<feature type="repeat" description="ANK" evidence="3">
    <location>
        <begin position="1723"/>
        <end position="1755"/>
    </location>
</feature>
<feature type="repeat" description="ANK" evidence="3">
    <location>
        <begin position="2020"/>
        <end position="2052"/>
    </location>
</feature>
<dbReference type="InterPro" id="IPR002110">
    <property type="entry name" value="Ankyrin_rpt"/>
</dbReference>
<dbReference type="PRINTS" id="PR01415">
    <property type="entry name" value="ANKYRIN"/>
</dbReference>
<dbReference type="Pfam" id="PF13637">
    <property type="entry name" value="Ank_4"/>
    <property type="match status" value="1"/>
</dbReference>
<dbReference type="Gene3D" id="1.25.40.20">
    <property type="entry name" value="Ankyrin repeat-containing domain"/>
    <property type="match status" value="11"/>
</dbReference>
<accession>A0A8K0CA36</accession>
<dbReference type="PANTHER" id="PTHR24123:SF33">
    <property type="entry name" value="PROTEIN HOS4"/>
    <property type="match status" value="1"/>
</dbReference>
<evidence type="ECO:0000313" key="5">
    <source>
        <dbReference type="EMBL" id="KAF2882274.1"/>
    </source>
</evidence>
<evidence type="ECO:0008006" key="7">
    <source>
        <dbReference type="Google" id="ProtNLM"/>
    </source>
</evidence>
<keyword evidence="2 3" id="KW-0040">ANK repeat</keyword>
<organism evidence="5 6">
    <name type="scientific">Ignelater luminosus</name>
    <name type="common">Cucubano</name>
    <name type="synonym">Pyrophorus luminosus</name>
    <dbReference type="NCBI Taxonomy" id="2038154"/>
    <lineage>
        <taxon>Eukaryota</taxon>
        <taxon>Metazoa</taxon>
        <taxon>Ecdysozoa</taxon>
        <taxon>Arthropoda</taxon>
        <taxon>Hexapoda</taxon>
        <taxon>Insecta</taxon>
        <taxon>Pterygota</taxon>
        <taxon>Neoptera</taxon>
        <taxon>Endopterygota</taxon>
        <taxon>Coleoptera</taxon>
        <taxon>Polyphaga</taxon>
        <taxon>Elateriformia</taxon>
        <taxon>Elateroidea</taxon>
        <taxon>Elateridae</taxon>
        <taxon>Agrypninae</taxon>
        <taxon>Pyrophorini</taxon>
        <taxon>Ignelater</taxon>
    </lineage>
</organism>
<evidence type="ECO:0000256" key="2">
    <source>
        <dbReference type="ARBA" id="ARBA00023043"/>
    </source>
</evidence>
<dbReference type="EMBL" id="VTPC01090632">
    <property type="protein sequence ID" value="KAF2882274.1"/>
    <property type="molecule type" value="Genomic_DNA"/>
</dbReference>
<feature type="repeat" description="ANK" evidence="3">
    <location>
        <begin position="1690"/>
        <end position="1722"/>
    </location>
</feature>
<dbReference type="Pfam" id="PF00023">
    <property type="entry name" value="Ank"/>
    <property type="match status" value="3"/>
</dbReference>
<dbReference type="SUPFAM" id="SSF52540">
    <property type="entry name" value="P-loop containing nucleoside triphosphate hydrolases"/>
    <property type="match status" value="1"/>
</dbReference>
<feature type="repeat" description="ANK" evidence="3">
    <location>
        <begin position="1385"/>
        <end position="1405"/>
    </location>
</feature>
<feature type="repeat" description="ANK" evidence="3">
    <location>
        <begin position="1172"/>
        <end position="1204"/>
    </location>
</feature>
<dbReference type="PANTHER" id="PTHR24123">
    <property type="entry name" value="ANKYRIN REPEAT-CONTAINING"/>
    <property type="match status" value="1"/>
</dbReference>
<name>A0A8K0CA36_IGNLU</name>
<dbReference type="PROSITE" id="PS50297">
    <property type="entry name" value="ANK_REP_REGION"/>
    <property type="match status" value="23"/>
</dbReference>
<feature type="repeat" description="ANK" evidence="3">
    <location>
        <begin position="1319"/>
        <end position="1351"/>
    </location>
</feature>
<feature type="repeat" description="ANK" evidence="3">
    <location>
        <begin position="1987"/>
        <end position="2019"/>
    </location>
</feature>
<sequence>MKSGNVKSKRISEEGDYPIRPGCIDYGKDFEFRMAALLILRCIGNKKIEDVWVAMNVDKCGAFDDVVLCIRVKNKTIIYLIQLKHQINPENIVAREFRAKDSGFRLTKYYNTICELKNETEKRKCEGVNENEILKSIKKKSDIDLKWFLYENINTNNGNAYLFDYDKLKVDEDIRNLVEKKFFLFIKQVHIDKIDIEIENAMYKVLHPLKLSKNAIMELLQKFLLFVRDWSIGELGGYYPLTKNHVLRVIFDLLTAPYRLVMEDCEIEDGMDDIDIWKEITEDKAVTIIEEDINVIEYLNKFIASEVKHYCNDPKNKNLWKRHTDKLSKDILRNVARAKKDIRFSDAYECLWKNGTVPLMLIINENNLQEIKSILNILNIIQEPLRIILLHSNSVTETLDNQTALTTMQNLSKECCEKILNQPVKLQGRPSIKLLDFINEETFNLISVKDIIYILSGKFNIGNQFTPLPDIFIERSLESVFLEPKVLEEEIEDYFIIRCILLTDFNFFTDKHGLNVDFQIFEEFESYLNCKITIFENRNRLAFEKSVQEINNESVHYLFLHPQGKLEWIKTVGDIKKIIKSRQSFDFTNFYQNVDIFNKPDVTTHILSAYPGMGKTVLIDDIAHHTPTDFWVIRINLFEYIDYYKSDEYEDADALEYLTYFNNRILDKQENNNFLNKIIFEKYLDLQKVIILLDGFDEIPVNLQKNVKEMLRILQDSGYIMYITTRPILRLQLEELLNTFAISINPFTTKDQETFLSQYFSKVTSSLCLNCTENETRVLLFVDKLLIAAKRNLNDYEQEFTGVPLQTKLLAEVFTSDFKKFLESGILDFEHFDLLYLYKNFIEQKIKIVCDRFGNSSENMLYRYKMHRSLCALQLLFSQEDLQNLNIQQLLELEIKVFPDTLQLVQKDGIVIAENQTNITFVHRSFAEYLAAEWLSENIDGEHKETVAILLKNTFNPNFEIVRNIFDRILARKCPLHLAIINRKVETIKEIIHSGNLVNKLDKGKRTFLHLIASWGLHHPQNVDKDIQSFQKAVAKDLMNRILTLVPNKYLTITRDNLLNLTPLDYAILSGSLNIANEICSRLEHTDDYISLSYNDLNYKYVTYYLKICTYPSFGSTLIKHSTVSELHNCIKKLKSGYKNKNSLQYSVIQGNVKNASMLLSTEYEINKRDEHGYALLHISSIFDRTIISQMLLVNKADLNVRDHSGKTPLHWASAVGNVNSLTLLLSYEININAVDNDGMSPLHYAIIACAKNKNTIVSELLKANADLTILDYNNKTPLHYAIHYNHIELLKILLNYGANINTSNENHLQRVLCSKDSDGGTILHWAADKGCTETIKLLLDYGADVGLEDNDGNTPLHWAVLKGHASVVTLLLNYQNDINLQNTNGMTPLHLAAFHGHEPIIDLLSSTNDFNSKKKSADIEAKTVTGNSALMMAVLNDQMSASKLLLSKNANMEAKNNMGMNPLLCALDNGYNTIAKLLLSRNADIEAKNNIGMNSLLYAVDKGNKDIIEILLSKNANVEAKDIGGSTAISYAAYNGYVDILELLLSKNASVQARDRKGYNALRHAIYTGHNNIVEILLSKNIDVNTKDERGETPLHYAAFQGNTFVSELLIAKNACVDAQDNDGGSALHLAASSGRNETVEHLLSRNANIELQNKQNRTALFNAIYFGQTETVELLLSKNADIETRDIEGNTPLLRAAYRGELDCVKLLLKKNADINVKSNDGNNVLLRAAINNHGEVIELLLSRGIDVDSQNDIGNCALQLASYNGRSDIVELLISHNANIELKDNKGNNALIYAAFNGKIDVVKLLLSRKANMESRNNEGQTPLLYAAEKGHTDVVDLLLFNGADIEAKNNYGTTPLLVAAFLGHVDTTELLLLKNADINAKNNDGNTALHRAAYNNHTNIAELLVLKGANVETKNNIKFTALHMAAYNNHRDTFGLLLSKIKDMEMKNQIKASVLRVVACNGLVDILQFLLTDGVNIGEKNEEGQSALFLAAYCGHKDVVDILISVGADVNETDNNGYTSLHVAASNGFTEIVEVLISNGANPESRSDNNETALDCAKLE</sequence>
<feature type="repeat" description="ANK" evidence="3">
    <location>
        <begin position="1525"/>
        <end position="1557"/>
    </location>
</feature>
<feature type="repeat" description="ANK" evidence="3">
    <location>
        <begin position="1756"/>
        <end position="1788"/>
    </location>
</feature>
<evidence type="ECO:0000256" key="4">
    <source>
        <dbReference type="SAM" id="MobiDB-lite"/>
    </source>
</evidence>
<dbReference type="Gene3D" id="3.40.50.300">
    <property type="entry name" value="P-loop containing nucleotide triphosphate hydrolases"/>
    <property type="match status" value="1"/>
</dbReference>
<dbReference type="InterPro" id="IPR036770">
    <property type="entry name" value="Ankyrin_rpt-contain_sf"/>
</dbReference>